<comment type="caution">
    <text evidence="9">The sequence shown here is derived from an EMBL/GenBank/DDBJ whole genome shotgun (WGS) entry which is preliminary data.</text>
</comment>
<organism evidence="9 10">
    <name type="scientific">Clostridium aromativorans</name>
    <dbReference type="NCBI Taxonomy" id="2836848"/>
    <lineage>
        <taxon>Bacteria</taxon>
        <taxon>Bacillati</taxon>
        <taxon>Bacillota</taxon>
        <taxon>Clostridia</taxon>
        <taxon>Eubacteriales</taxon>
        <taxon>Clostridiaceae</taxon>
        <taxon>Clostridium</taxon>
    </lineage>
</organism>
<accession>A0ABS8NAJ4</accession>
<dbReference type="NCBIfam" id="NF045973">
    <property type="entry name" value="conju_CD1115"/>
    <property type="match status" value="1"/>
</dbReference>
<evidence type="ECO:0000256" key="2">
    <source>
        <dbReference type="ARBA" id="ARBA00008806"/>
    </source>
</evidence>
<keyword evidence="4 8" id="KW-0812">Transmembrane</keyword>
<keyword evidence="5 8" id="KW-1133">Transmembrane helix</keyword>
<evidence type="ECO:0000256" key="8">
    <source>
        <dbReference type="SAM" id="Phobius"/>
    </source>
</evidence>
<evidence type="ECO:0000256" key="7">
    <source>
        <dbReference type="SAM" id="Coils"/>
    </source>
</evidence>
<feature type="transmembrane region" description="Helical" evidence="8">
    <location>
        <begin position="61"/>
        <end position="82"/>
    </location>
</feature>
<comment type="similarity">
    <text evidence="2">Belongs to the VirD4/TraG family.</text>
</comment>
<evidence type="ECO:0000256" key="6">
    <source>
        <dbReference type="ARBA" id="ARBA00023136"/>
    </source>
</evidence>
<evidence type="ECO:0000256" key="3">
    <source>
        <dbReference type="ARBA" id="ARBA00022475"/>
    </source>
</evidence>
<keyword evidence="7" id="KW-0175">Coiled coil</keyword>
<evidence type="ECO:0000313" key="10">
    <source>
        <dbReference type="Proteomes" id="UP001165422"/>
    </source>
</evidence>
<dbReference type="PANTHER" id="PTHR37937">
    <property type="entry name" value="CONJUGATIVE TRANSFER: DNA TRANSPORT"/>
    <property type="match status" value="1"/>
</dbReference>
<dbReference type="CDD" id="cd01127">
    <property type="entry name" value="TrwB_TraG_TraD_VirD4"/>
    <property type="match status" value="1"/>
</dbReference>
<dbReference type="PANTHER" id="PTHR37937:SF1">
    <property type="entry name" value="CONJUGATIVE TRANSFER: DNA TRANSPORT"/>
    <property type="match status" value="1"/>
</dbReference>
<evidence type="ECO:0000256" key="4">
    <source>
        <dbReference type="ARBA" id="ARBA00022692"/>
    </source>
</evidence>
<dbReference type="InterPro" id="IPR003688">
    <property type="entry name" value="TraG/VirD4"/>
</dbReference>
<dbReference type="InterPro" id="IPR027417">
    <property type="entry name" value="P-loop_NTPase"/>
</dbReference>
<dbReference type="EMBL" id="JAJJPB010000061">
    <property type="protein sequence ID" value="MCC9296865.1"/>
    <property type="molecule type" value="Genomic_DNA"/>
</dbReference>
<evidence type="ECO:0000256" key="1">
    <source>
        <dbReference type="ARBA" id="ARBA00004651"/>
    </source>
</evidence>
<feature type="transmembrane region" description="Helical" evidence="8">
    <location>
        <begin position="7"/>
        <end position="29"/>
    </location>
</feature>
<dbReference type="SUPFAM" id="SSF52540">
    <property type="entry name" value="P-loop containing nucleoside triphosphate hydrolases"/>
    <property type="match status" value="1"/>
</dbReference>
<dbReference type="InterPro" id="IPR051539">
    <property type="entry name" value="T4SS-coupling_protein"/>
</dbReference>
<dbReference type="Pfam" id="PF02534">
    <property type="entry name" value="T4SS-DNA_transf"/>
    <property type="match status" value="1"/>
</dbReference>
<feature type="coiled-coil region" evidence="7">
    <location>
        <begin position="681"/>
        <end position="708"/>
    </location>
</feature>
<evidence type="ECO:0000256" key="5">
    <source>
        <dbReference type="ARBA" id="ARBA00022989"/>
    </source>
</evidence>
<dbReference type="Gene3D" id="3.40.50.300">
    <property type="entry name" value="P-loop containing nucleotide triphosphate hydrolases"/>
    <property type="match status" value="2"/>
</dbReference>
<keyword evidence="10" id="KW-1185">Reference proteome</keyword>
<comment type="subcellular location">
    <subcellularLocation>
        <location evidence="1">Cell membrane</location>
        <topology evidence="1">Multi-pass membrane protein</topology>
    </subcellularLocation>
</comment>
<proteinExistence type="inferred from homology"/>
<reference evidence="9" key="1">
    <citation type="submission" date="2021-11" db="EMBL/GenBank/DDBJ databases">
        <authorList>
            <person name="Qingchun L."/>
            <person name="Dong Z."/>
            <person name="Zongwei Q."/>
            <person name="Jia Z."/>
            <person name="Duotao L."/>
        </authorList>
    </citation>
    <scope>NUCLEOTIDE SEQUENCE</scope>
    <source>
        <strain evidence="9">WLY-B-L2</strain>
    </source>
</reference>
<keyword evidence="3" id="KW-1003">Cell membrane</keyword>
<protein>
    <submittedName>
        <fullName evidence="9">Type IV secretory system conjugative DNA transfer family protein</fullName>
    </submittedName>
</protein>
<evidence type="ECO:0000313" key="9">
    <source>
        <dbReference type="EMBL" id="MCC9296865.1"/>
    </source>
</evidence>
<sequence>MSKNNKIKYTVAFILVFIISIYLFVPIIATSSGHVEDIVNAYGTQSFAGNLKLLIANKMVFFKWFKCFIVFFGFVAGLIFVAGHVSHKKEDGPIAIPEQGTYGTAEWMPYERAREIFTVKSGTSGSGIIFGKLEKGGSIELRRSGKFETVALSLPVTANKNVAVYGAAGTGKSRAFVRNQIMQIARMGQSMVITDPKAEIFEDMAPFLRDHEGYNVKVLNLVHMIHSDRWNPLAEVTDDISAQSFAETVMANTRPVDGKVDEFWEKSEMNLLKALVLYVVTVVPEGNRNLATVYSMLVTKNVVILDAMFAQLDSTNPAKMPYAIYSQASDKIKPNIVIGLGSKLQIFQNEIVQNLTATSDIDLTAPKYEKTAYFCITSDSESTFDFVASLFFSFLFMKLTKYADFYKKMIPIEEQQEVYFILDEFPNIGAIPDFKKKISTLRSRGIICFIIFQNIAQLKNRYPHDAWFEILGNCDSQLFLGASDDMTAKQVSEHIGPTTVESHSSNKKAGIEGIADFGSQNVSPSGRNLQNPDELLRLDRKKAILMYRGEQPLMLYKMDYSEHEMAKHLKPTGIRDYKLPWAEKYYLDEEKMIERAMQEVRKRKKKPMKEFSRLRISEKEILIFISKILKIVEEKINSAVGNDESKVVPKGLQNNLQEDRKAVAQDFVEQGKEEKTDIVSSESKNEEISMIEEKNNNKNNEGEKLQVENKFDEVKRYDELSREEIENEIHRLEKLRDKKPMEKSAQLNFFKDCENFKEDGFLQDEHDTQEDEESFW</sequence>
<dbReference type="Proteomes" id="UP001165422">
    <property type="component" value="Unassembled WGS sequence"/>
</dbReference>
<keyword evidence="6 8" id="KW-0472">Membrane</keyword>
<name>A0ABS8NAJ4_9CLOT</name>
<gene>
    <name evidence="9" type="ORF">LN736_18715</name>
</gene>
<dbReference type="RefSeq" id="WP_179977694.1">
    <property type="nucleotide sequence ID" value="NZ_JAJJPB010000061.1"/>
</dbReference>